<feature type="repeat" description="WD" evidence="3">
    <location>
        <begin position="304"/>
        <end position="338"/>
    </location>
</feature>
<dbReference type="InterPro" id="IPR029030">
    <property type="entry name" value="Caspase-like_dom_sf"/>
</dbReference>
<evidence type="ECO:0000313" key="6">
    <source>
        <dbReference type="EMBL" id="CAI2716970.1"/>
    </source>
</evidence>
<evidence type="ECO:0000256" key="4">
    <source>
        <dbReference type="SAM" id="SignalP"/>
    </source>
</evidence>
<sequence length="739" mass="81405">MDLSAIMQTPCLKKARMKTPLLFGIALLSLLLSPTNSLADESIRTFTGHTGAGAVTSVAFSPDGRYALSGSWDATLKLWEIATGKEVRTFTGHTYLVTSVAFSPDGRYALSGSVDYTLKLWEVETGKEVRTFRGHKHGVTSVAFSPDGRYALSGSWDETLKLWEVATGKEVRTFTGHTSAVLPAAFSPDGQYALSGSQDNTLKLWEVATGKEIRTFTGHEGFVVSVAFSPDGRYALSGSHDKTLKLWEVATGKEIRTFTGHTKHTKSVNSVAFSPDGRYALSSGGGDKTLKLWEVETGREIRTIRGHKRGVIYVAFSPDGRYALSGSTDGTLKLWDLSPYIKAKPSIEDLTEEEIQAIQQAHDEGLLTQDQIQQLTDLGFNFNKPKDTAPPVLTITSHDMKSGVAVVPKVPSVLIAGKVEDESGIDEVTVNGVKAYMDASGNFSAEVPLENEDTKVQIVVRDEHGNTAWKNFWLKGVEVELPPQLAMVPKPSNMEELDVKGAFHAIVIGINNYQKLPKLRTAIRDAQAVDQILRENYGFSTHLLIDPDRDQMLEAFDRIRRKVGEDDHLLIYYAGHGVFDKTVDKAFWLPVDADEDSDIRWLIVDRITSTVRRMPAKHVLIVADSCYSGTLTRNIDIQSNTVHQFNRYLGKMFERTSRTLMASGGNEPVSDGGGSGHSVFAQAFLEALKNPGMKAFTAEQLFRDHLKERVAGASQQIPEYKIIQDSGHEGGDFVFIRKP</sequence>
<dbReference type="SUPFAM" id="SSF50978">
    <property type="entry name" value="WD40 repeat-like"/>
    <property type="match status" value="1"/>
</dbReference>
<evidence type="ECO:0000256" key="2">
    <source>
        <dbReference type="ARBA" id="ARBA00022737"/>
    </source>
</evidence>
<dbReference type="PROSITE" id="PS50294">
    <property type="entry name" value="WD_REPEATS_REGION"/>
    <property type="match status" value="7"/>
</dbReference>
<dbReference type="PRINTS" id="PR00320">
    <property type="entry name" value="GPROTEINBRPT"/>
</dbReference>
<protein>
    <submittedName>
        <fullName evidence="6">WD_REPEATS_REGION domain-containing protein</fullName>
    </submittedName>
</protein>
<keyword evidence="2" id="KW-0677">Repeat</keyword>
<evidence type="ECO:0000313" key="7">
    <source>
        <dbReference type="Proteomes" id="UP001157733"/>
    </source>
</evidence>
<dbReference type="Pfam" id="PF00400">
    <property type="entry name" value="WD40"/>
    <property type="match status" value="7"/>
</dbReference>
<evidence type="ECO:0000256" key="1">
    <source>
        <dbReference type="ARBA" id="ARBA00022574"/>
    </source>
</evidence>
<dbReference type="Gene3D" id="3.40.50.1460">
    <property type="match status" value="1"/>
</dbReference>
<dbReference type="InterPro" id="IPR019775">
    <property type="entry name" value="WD40_repeat_CS"/>
</dbReference>
<keyword evidence="1 3" id="KW-0853">WD repeat</keyword>
<dbReference type="CDD" id="cd00200">
    <property type="entry name" value="WD40"/>
    <property type="match status" value="1"/>
</dbReference>
<dbReference type="InterPro" id="IPR036322">
    <property type="entry name" value="WD40_repeat_dom_sf"/>
</dbReference>
<feature type="repeat" description="WD" evidence="3">
    <location>
        <begin position="90"/>
        <end position="131"/>
    </location>
</feature>
<feature type="repeat" description="WD" evidence="3">
    <location>
        <begin position="174"/>
        <end position="215"/>
    </location>
</feature>
<dbReference type="InterPro" id="IPR020472">
    <property type="entry name" value="WD40_PAC1"/>
</dbReference>
<feature type="domain" description="Peptidase C14 caspase" evidence="5">
    <location>
        <begin position="504"/>
        <end position="721"/>
    </location>
</feature>
<keyword evidence="4" id="KW-0732">Signal</keyword>
<proteinExistence type="predicted"/>
<feature type="repeat" description="WD" evidence="3">
    <location>
        <begin position="132"/>
        <end position="173"/>
    </location>
</feature>
<dbReference type="PROSITE" id="PS50082">
    <property type="entry name" value="WD_REPEATS_2"/>
    <property type="match status" value="7"/>
</dbReference>
<dbReference type="Gene3D" id="2.130.10.10">
    <property type="entry name" value="YVTN repeat-like/Quinoprotein amine dehydrogenase"/>
    <property type="match status" value="4"/>
</dbReference>
<dbReference type="InterPro" id="IPR015943">
    <property type="entry name" value="WD40/YVTN_repeat-like_dom_sf"/>
</dbReference>
<organism evidence="6 7">
    <name type="scientific">Nitrospina watsonii</name>
    <dbReference type="NCBI Taxonomy" id="1323948"/>
    <lineage>
        <taxon>Bacteria</taxon>
        <taxon>Pseudomonadati</taxon>
        <taxon>Nitrospinota/Tectimicrobiota group</taxon>
        <taxon>Nitrospinota</taxon>
        <taxon>Nitrospinia</taxon>
        <taxon>Nitrospinales</taxon>
        <taxon>Nitrospinaceae</taxon>
        <taxon>Nitrospina</taxon>
    </lineage>
</organism>
<evidence type="ECO:0000256" key="3">
    <source>
        <dbReference type="PROSITE-ProRule" id="PRU00221"/>
    </source>
</evidence>
<feature type="repeat" description="WD" evidence="3">
    <location>
        <begin position="261"/>
        <end position="303"/>
    </location>
</feature>
<dbReference type="SMART" id="SM00320">
    <property type="entry name" value="WD40"/>
    <property type="match status" value="7"/>
</dbReference>
<dbReference type="InterPro" id="IPR001680">
    <property type="entry name" value="WD40_rpt"/>
</dbReference>
<dbReference type="InterPro" id="IPR013783">
    <property type="entry name" value="Ig-like_fold"/>
</dbReference>
<dbReference type="PROSITE" id="PS00678">
    <property type="entry name" value="WD_REPEATS_1"/>
    <property type="match status" value="7"/>
</dbReference>
<dbReference type="SUPFAM" id="SSF52129">
    <property type="entry name" value="Caspase-like"/>
    <property type="match status" value="1"/>
</dbReference>
<dbReference type="Pfam" id="PF00656">
    <property type="entry name" value="Peptidase_C14"/>
    <property type="match status" value="1"/>
</dbReference>
<keyword evidence="7" id="KW-1185">Reference proteome</keyword>
<dbReference type="InterPro" id="IPR011600">
    <property type="entry name" value="Pept_C14_caspase"/>
</dbReference>
<name>A0ABM9HA19_9BACT</name>
<dbReference type="RefSeq" id="WP_282009949.1">
    <property type="nucleotide sequence ID" value="NZ_OX336137.1"/>
</dbReference>
<evidence type="ECO:0000259" key="5">
    <source>
        <dbReference type="Pfam" id="PF00656"/>
    </source>
</evidence>
<dbReference type="Proteomes" id="UP001157733">
    <property type="component" value="Chromosome"/>
</dbReference>
<feature type="signal peptide" evidence="4">
    <location>
        <begin position="1"/>
        <end position="39"/>
    </location>
</feature>
<feature type="repeat" description="WD" evidence="3">
    <location>
        <begin position="216"/>
        <end position="257"/>
    </location>
</feature>
<feature type="repeat" description="WD" evidence="3">
    <location>
        <begin position="55"/>
        <end position="89"/>
    </location>
</feature>
<dbReference type="PANTHER" id="PTHR19879:SF9">
    <property type="entry name" value="TRANSCRIPTION INITIATION FACTOR TFIID SUBUNIT 5"/>
    <property type="match status" value="1"/>
</dbReference>
<reference evidence="6 7" key="1">
    <citation type="submission" date="2022-09" db="EMBL/GenBank/DDBJ databases">
        <authorList>
            <person name="Kop L."/>
        </authorList>
    </citation>
    <scope>NUCLEOTIDE SEQUENCE [LARGE SCALE GENOMIC DNA]</scope>
    <source>
        <strain evidence="6 7">347</strain>
    </source>
</reference>
<gene>
    <name evidence="6" type="ORF">NSPWAT_0111</name>
</gene>
<dbReference type="Gene3D" id="2.60.40.10">
    <property type="entry name" value="Immunoglobulins"/>
    <property type="match status" value="1"/>
</dbReference>
<accession>A0ABM9HA19</accession>
<feature type="chain" id="PRO_5046219596" evidence="4">
    <location>
        <begin position="40"/>
        <end position="739"/>
    </location>
</feature>
<dbReference type="PANTHER" id="PTHR19879">
    <property type="entry name" value="TRANSCRIPTION INITIATION FACTOR TFIID"/>
    <property type="match status" value="1"/>
</dbReference>
<dbReference type="EMBL" id="OX336137">
    <property type="protein sequence ID" value="CAI2716970.1"/>
    <property type="molecule type" value="Genomic_DNA"/>
</dbReference>